<keyword evidence="1" id="KW-0812">Transmembrane</keyword>
<proteinExistence type="predicted"/>
<dbReference type="PANTHER" id="PTHR23028">
    <property type="entry name" value="ACETYLTRANSFERASE"/>
    <property type="match status" value="1"/>
</dbReference>
<dbReference type="GO" id="GO:0009103">
    <property type="term" value="P:lipopolysaccharide biosynthetic process"/>
    <property type="evidence" value="ECO:0007669"/>
    <property type="project" value="TreeGrafter"/>
</dbReference>
<dbReference type="InterPro" id="IPR043968">
    <property type="entry name" value="SGNH"/>
</dbReference>
<organism evidence="4 5">
    <name type="scientific">Gulosibacter macacae</name>
    <dbReference type="NCBI Taxonomy" id="2488791"/>
    <lineage>
        <taxon>Bacteria</taxon>
        <taxon>Bacillati</taxon>
        <taxon>Actinomycetota</taxon>
        <taxon>Actinomycetes</taxon>
        <taxon>Micrococcales</taxon>
        <taxon>Microbacteriaceae</taxon>
        <taxon>Gulosibacter</taxon>
    </lineage>
</organism>
<feature type="transmembrane region" description="Helical" evidence="1">
    <location>
        <begin position="308"/>
        <end position="329"/>
    </location>
</feature>
<dbReference type="PANTHER" id="PTHR23028:SF53">
    <property type="entry name" value="ACYL_TRANSF_3 DOMAIN-CONTAINING PROTEIN"/>
    <property type="match status" value="1"/>
</dbReference>
<keyword evidence="1" id="KW-0472">Membrane</keyword>
<evidence type="ECO:0000256" key="1">
    <source>
        <dbReference type="SAM" id="Phobius"/>
    </source>
</evidence>
<dbReference type="Pfam" id="PF19040">
    <property type="entry name" value="SGNH"/>
    <property type="match status" value="1"/>
</dbReference>
<feature type="domain" description="Acyltransferase 3" evidence="2">
    <location>
        <begin position="24"/>
        <end position="355"/>
    </location>
</feature>
<dbReference type="GO" id="GO:0016020">
    <property type="term" value="C:membrane"/>
    <property type="evidence" value="ECO:0007669"/>
    <property type="project" value="TreeGrafter"/>
</dbReference>
<dbReference type="InterPro" id="IPR050879">
    <property type="entry name" value="Acyltransferase_3"/>
</dbReference>
<evidence type="ECO:0000313" key="4">
    <source>
        <dbReference type="EMBL" id="RRJ86786.1"/>
    </source>
</evidence>
<feature type="transmembrane region" description="Helical" evidence="1">
    <location>
        <begin position="341"/>
        <end position="358"/>
    </location>
</feature>
<feature type="domain" description="SGNH" evidence="3">
    <location>
        <begin position="466"/>
        <end position="675"/>
    </location>
</feature>
<dbReference type="AlphaFoldDB" id="A0A3P3VYV1"/>
<name>A0A3P3VYV1_9MICO</name>
<feature type="transmembrane region" description="Helical" evidence="1">
    <location>
        <begin position="88"/>
        <end position="107"/>
    </location>
</feature>
<feature type="transmembrane region" description="Helical" evidence="1">
    <location>
        <begin position="152"/>
        <end position="174"/>
    </location>
</feature>
<keyword evidence="4" id="KW-0012">Acyltransferase</keyword>
<evidence type="ECO:0000313" key="5">
    <source>
        <dbReference type="Proteomes" id="UP000274391"/>
    </source>
</evidence>
<feature type="transmembrane region" description="Helical" evidence="1">
    <location>
        <begin position="379"/>
        <end position="400"/>
    </location>
</feature>
<feature type="transmembrane region" description="Helical" evidence="1">
    <location>
        <begin position="245"/>
        <end position="262"/>
    </location>
</feature>
<keyword evidence="5" id="KW-1185">Reference proteome</keyword>
<protein>
    <submittedName>
        <fullName evidence="4">Acyltransferase</fullName>
    </submittedName>
</protein>
<evidence type="ECO:0000259" key="3">
    <source>
        <dbReference type="Pfam" id="PF19040"/>
    </source>
</evidence>
<comment type="caution">
    <text evidence="4">The sequence shown here is derived from an EMBL/GenBank/DDBJ whole genome shotgun (WGS) entry which is preliminary data.</text>
</comment>
<evidence type="ECO:0000259" key="2">
    <source>
        <dbReference type="Pfam" id="PF01757"/>
    </source>
</evidence>
<dbReference type="GO" id="GO:0016747">
    <property type="term" value="F:acyltransferase activity, transferring groups other than amino-acyl groups"/>
    <property type="evidence" value="ECO:0007669"/>
    <property type="project" value="InterPro"/>
</dbReference>
<keyword evidence="4" id="KW-0808">Transferase</keyword>
<dbReference type="EMBL" id="RQVS01000007">
    <property type="protein sequence ID" value="RRJ86786.1"/>
    <property type="molecule type" value="Genomic_DNA"/>
</dbReference>
<dbReference type="OrthoDB" id="3404679at2"/>
<keyword evidence="1" id="KW-1133">Transmembrane helix</keyword>
<gene>
    <name evidence="4" type="ORF">EG850_07125</name>
</gene>
<dbReference type="RefSeq" id="WP_124971975.1">
    <property type="nucleotide sequence ID" value="NZ_RQVS01000007.1"/>
</dbReference>
<sequence>MTDGKTTAKTLAAAEATKPSHVPEIQGLRTIALLMVATFHIWFDRISGGVDVFLVISAYLLTRSLVARAESGYLTRPVRFIVRKFARLVPAAAATIGFTLLTAYVLLPAWMWPGIARDAIPAALYTENWHLQALQADYFANSVANASLFQQFWSLAIQGQVFILWPVLHLLTELVARATKTSVRRLLIAVFGLIFVVSISWSVWLTAVDQQHAYFDTGARLWEFAGGSLLALLQPWLRFGMGIRAIMSWLGLIGVLSCGIVLPVEATFPGFAALWPLISTALVIVAADGPSAKWSAHWLLSNKGLAALARYSYALYLTHWPVLVMFAILTGVGQPGAHEGLFILLMAGAFAVAIYRFVENPLSKWVANAGPPTPHSPKLLFPLLRPAAVIALCTAVALVATTGIRTTSARGDQEYLAFIAEVNASQFGPNTDPKLPPPVLPTTLDAADDAREPGIPCAPEDPHTTQNCFVVEAIGDGSSERSIFALGNSHIHVSSGMYLESVYTHENYAARTQYVWSCTIDRVDELGHLCGALWESGANYIADENPDLVIVFGTQSTPEGEIPQWNLIDWIRSAKLSSPETQFVVIRDTPRFETAPLECLLRNGIGAAACETPLTGSTDPKFLEALSALEVVWVDLNDQICPDGVCSPVVGGLVTYADTNHITDVFARSLATSFDAQVAEKVSWWNADR</sequence>
<dbReference type="Pfam" id="PF01757">
    <property type="entry name" value="Acyl_transf_3"/>
    <property type="match status" value="1"/>
</dbReference>
<dbReference type="Proteomes" id="UP000274391">
    <property type="component" value="Unassembled WGS sequence"/>
</dbReference>
<reference evidence="4 5" key="1">
    <citation type="submission" date="2018-11" db="EMBL/GenBank/DDBJ databases">
        <title>YIM 102482-1 draft genome.</title>
        <authorList>
            <person name="Li G."/>
            <person name="Jiang Y."/>
        </authorList>
    </citation>
    <scope>NUCLEOTIDE SEQUENCE [LARGE SCALE GENOMIC DNA]</scope>
    <source>
        <strain evidence="4 5">YIM 102482-1</strain>
    </source>
</reference>
<dbReference type="InterPro" id="IPR002656">
    <property type="entry name" value="Acyl_transf_3_dom"/>
</dbReference>
<accession>A0A3P3VYV1</accession>
<feature type="transmembrane region" description="Helical" evidence="1">
    <location>
        <begin position="186"/>
        <end position="207"/>
    </location>
</feature>
<feature type="transmembrane region" description="Helical" evidence="1">
    <location>
        <begin position="268"/>
        <end position="287"/>
    </location>
</feature>